<gene>
    <name evidence="1" type="ORF">L1987_81301</name>
</gene>
<evidence type="ECO:0000313" key="1">
    <source>
        <dbReference type="EMBL" id="KAI3687601.1"/>
    </source>
</evidence>
<organism evidence="1 2">
    <name type="scientific">Smallanthus sonchifolius</name>
    <dbReference type="NCBI Taxonomy" id="185202"/>
    <lineage>
        <taxon>Eukaryota</taxon>
        <taxon>Viridiplantae</taxon>
        <taxon>Streptophyta</taxon>
        <taxon>Embryophyta</taxon>
        <taxon>Tracheophyta</taxon>
        <taxon>Spermatophyta</taxon>
        <taxon>Magnoliopsida</taxon>
        <taxon>eudicotyledons</taxon>
        <taxon>Gunneridae</taxon>
        <taxon>Pentapetalae</taxon>
        <taxon>asterids</taxon>
        <taxon>campanulids</taxon>
        <taxon>Asterales</taxon>
        <taxon>Asteraceae</taxon>
        <taxon>Asteroideae</taxon>
        <taxon>Heliantheae alliance</taxon>
        <taxon>Millerieae</taxon>
        <taxon>Smallanthus</taxon>
    </lineage>
</organism>
<reference evidence="2" key="1">
    <citation type="journal article" date="2022" name="Mol. Ecol. Resour.">
        <title>The genomes of chicory, endive, great burdock and yacon provide insights into Asteraceae palaeo-polyploidization history and plant inulin production.</title>
        <authorList>
            <person name="Fan W."/>
            <person name="Wang S."/>
            <person name="Wang H."/>
            <person name="Wang A."/>
            <person name="Jiang F."/>
            <person name="Liu H."/>
            <person name="Zhao H."/>
            <person name="Xu D."/>
            <person name="Zhang Y."/>
        </authorList>
    </citation>
    <scope>NUCLEOTIDE SEQUENCE [LARGE SCALE GENOMIC DNA]</scope>
    <source>
        <strain evidence="2">cv. Yunnan</strain>
    </source>
</reference>
<name>A0ACB8YQU1_9ASTR</name>
<protein>
    <submittedName>
        <fullName evidence="1">Uncharacterized protein</fullName>
    </submittedName>
</protein>
<proteinExistence type="predicted"/>
<evidence type="ECO:0000313" key="2">
    <source>
        <dbReference type="Proteomes" id="UP001056120"/>
    </source>
</evidence>
<keyword evidence="2" id="KW-1185">Reference proteome</keyword>
<reference evidence="1 2" key="2">
    <citation type="journal article" date="2022" name="Mol. Ecol. Resour.">
        <title>The genomes of chicory, endive, great burdock and yacon provide insights into Asteraceae paleo-polyploidization history and plant inulin production.</title>
        <authorList>
            <person name="Fan W."/>
            <person name="Wang S."/>
            <person name="Wang H."/>
            <person name="Wang A."/>
            <person name="Jiang F."/>
            <person name="Liu H."/>
            <person name="Zhao H."/>
            <person name="Xu D."/>
            <person name="Zhang Y."/>
        </authorList>
    </citation>
    <scope>NUCLEOTIDE SEQUENCE [LARGE SCALE GENOMIC DNA]</scope>
    <source>
        <strain evidence="2">cv. Yunnan</strain>
        <tissue evidence="1">Leaves</tissue>
    </source>
</reference>
<accession>A0ACB8YQU1</accession>
<comment type="caution">
    <text evidence="1">The sequence shown here is derived from an EMBL/GenBank/DDBJ whole genome shotgun (WGS) entry which is preliminary data.</text>
</comment>
<sequence length="342" mass="39409">MIEVSMNVPNILAIFNEFKREQKKLDLFVFHTEGCPPCKPIPGSLTLAEAERGVEMVARFHPVTISQVWITYESENYHRNWDTPHLERRFLGKLRAFFNSGGDHPSFIKDFYTGVNVLPLKMGRGSLERPYKPHFCKNIRKLSDNSGVLSLLCANTRCTSVVICLRSSHTEHLDYAFESFWPRSRDHLILLEGVLSTLREYLPSFKFASGKQLDEEISVVDVENSSPPIKILVDKMRKLNLFTNINNPEGEGDDDDDLVVFAVYKGEYRLLYLPSSPTFENVMEKVKHEFELKRETFKVEYQVLPGNWYSLNNDTGLRSCVSSYRTTEDKDHIKLCVLAVEK</sequence>
<dbReference type="EMBL" id="CM042044">
    <property type="protein sequence ID" value="KAI3687601.1"/>
    <property type="molecule type" value="Genomic_DNA"/>
</dbReference>
<dbReference type="Proteomes" id="UP001056120">
    <property type="component" value="Linkage Group LG27"/>
</dbReference>